<proteinExistence type="inferred from homology"/>
<evidence type="ECO:0000313" key="13">
    <source>
        <dbReference type="Proteomes" id="UP000801492"/>
    </source>
</evidence>
<evidence type="ECO:0000256" key="2">
    <source>
        <dbReference type="ARBA" id="ARBA00009671"/>
    </source>
</evidence>
<sequence>MDKNSNVGGIRTSLQRLKEGLQKTIQIFRVYESDTDDNYSGTINQPGMRPQYQNVRNTPRRSQVRFNRQGYLGSEEDLETEISAVELESDWDLTSVDSAGTVLSVYSLADEEVCDGTDDTCNSHGADTIRSQPTFPAARPVARQYPMTPKIRRDNLEIRTPPNTFRQQPRKGPTPSDSEQGAVSDSSKTYKMYVRQEQIPIPKRQVSLSSFIDYPYSVKKTPSVEARELQPPRKPVGFVPARYYARPKAEPMPLPRRDPVLPERRMKNYMIEDKLEGPINRFNYALVFPDKTNVMRIELQYLLENLERHGLELELVRGEHLNANLVFVLIHMPIATLVNEVQKQKVRLSCMLPHYPTEEPTKMHWFTMCFAQFAEIEPEVGYYSNFVTSAEKVVFIHQIVNRAKFGDEPEHYGIDEMIREEIISDAFPLHDGDSHPSWLKPLSDRQNLTAFWGRLSRFTYLQPLRLVSKYFGPEIAFYFAWLGYLSCFLTSAAIYGLFVLIASLISLSGTEDIRIKEVCNADRYMCPLCLNYEHCAFSRVKDSCFYSHTNYVFDNSYSLSYSLFLAIWTLICIIYWQRAQNALKMEWNLYHTNMENFIRSTFLRRLKEQHIETPYIGEPRIPFLWRCMCRILSMTGMIILILLVWVTVFNLILIRIALTHKIAGPVPHGGGKDNVALISDGSYASNIIVALLSGIVMIIFSKIFPFVVKGLIALESPRTEQEYTLSYTNKLFILECFNNYSYPMYMAFFREPKFTHPGDMAIWTYASGIRRNMCDPSGCTSDLSICVAIILSVKILYYWIETGIFTYRNLKSVPAMTSTEQWDSDYELTSVNYRYYITTLYIEPVMKYGLVVSFGTVLPIAPLLLLIDTAVTIRINALMFCQLLRRPVPRRVEGLEIWNGILQIVSVFGMYVFCFTTDYAKRWIHYYDGGGKSANYIWNTMTEFYVPDYPKTQSSSDISHCWFRGSRIKVDGSHYTLSSRFYVTVMYQHIFTVRYLALLLIIAVIFYFLIWNHSREKPYDETINNQEEEEEPTIDQA</sequence>
<feature type="transmembrane region" description="Helical" evidence="8">
    <location>
        <begin position="475"/>
        <end position="505"/>
    </location>
</feature>
<comment type="caution">
    <text evidence="12">The sequence shown here is derived from an EMBL/GenBank/DDBJ whole genome shotgun (WGS) entry which is preliminary data.</text>
</comment>
<organism evidence="12 13">
    <name type="scientific">Ignelater luminosus</name>
    <name type="common">Cucubano</name>
    <name type="synonym">Pyrophorus luminosus</name>
    <dbReference type="NCBI Taxonomy" id="2038154"/>
    <lineage>
        <taxon>Eukaryota</taxon>
        <taxon>Metazoa</taxon>
        <taxon>Ecdysozoa</taxon>
        <taxon>Arthropoda</taxon>
        <taxon>Hexapoda</taxon>
        <taxon>Insecta</taxon>
        <taxon>Pterygota</taxon>
        <taxon>Neoptera</taxon>
        <taxon>Endopterygota</taxon>
        <taxon>Coleoptera</taxon>
        <taxon>Polyphaga</taxon>
        <taxon>Elateriformia</taxon>
        <taxon>Elateroidea</taxon>
        <taxon>Elateridae</taxon>
        <taxon>Agrypninae</taxon>
        <taxon>Pyrophorini</taxon>
        <taxon>Ignelater</taxon>
    </lineage>
</organism>
<keyword evidence="6 8" id="KW-0472">Membrane</keyword>
<evidence type="ECO:0000256" key="8">
    <source>
        <dbReference type="RuleBase" id="RU280814"/>
    </source>
</evidence>
<evidence type="ECO:0000256" key="9">
    <source>
        <dbReference type="SAM" id="MobiDB-lite"/>
    </source>
</evidence>
<dbReference type="PANTHER" id="PTHR12308">
    <property type="entry name" value="ANOCTAMIN"/>
    <property type="match status" value="1"/>
</dbReference>
<keyword evidence="13" id="KW-1185">Reference proteome</keyword>
<protein>
    <recommendedName>
        <fullName evidence="8">Anoctamin</fullName>
    </recommendedName>
</protein>
<dbReference type="InterPro" id="IPR007632">
    <property type="entry name" value="Anoctamin"/>
</dbReference>
<dbReference type="PANTHER" id="PTHR12308:SF84">
    <property type="entry name" value="ANOCTAMIN"/>
    <property type="match status" value="1"/>
</dbReference>
<gene>
    <name evidence="12" type="ORF">ILUMI_08894</name>
</gene>
<accession>A0A8K0GGK8</accession>
<keyword evidence="4 8" id="KW-0812">Transmembrane</keyword>
<evidence type="ECO:0000256" key="6">
    <source>
        <dbReference type="ARBA" id="ARBA00023136"/>
    </source>
</evidence>
<comment type="similarity">
    <text evidence="2 8">Belongs to the anoctamin family.</text>
</comment>
<feature type="transmembrane region" description="Helical" evidence="8">
    <location>
        <begin position="986"/>
        <end position="1010"/>
    </location>
</feature>
<feature type="domain" description="Anoctamin transmembrane" evidence="10">
    <location>
        <begin position="468"/>
        <end position="1002"/>
    </location>
</feature>
<dbReference type="InterPro" id="IPR032394">
    <property type="entry name" value="Anoct_dimer"/>
</dbReference>
<evidence type="ECO:0000259" key="11">
    <source>
        <dbReference type="Pfam" id="PF16178"/>
    </source>
</evidence>
<evidence type="ECO:0000259" key="10">
    <source>
        <dbReference type="Pfam" id="PF04547"/>
    </source>
</evidence>
<feature type="transmembrane region" description="Helical" evidence="8">
    <location>
        <begin position="848"/>
        <end position="873"/>
    </location>
</feature>
<reference evidence="12" key="1">
    <citation type="submission" date="2019-08" db="EMBL/GenBank/DDBJ databases">
        <title>The genome of the North American firefly Photinus pyralis.</title>
        <authorList>
            <consortium name="Photinus pyralis genome working group"/>
            <person name="Fallon T.R."/>
            <person name="Sander Lower S.E."/>
            <person name="Weng J.-K."/>
        </authorList>
    </citation>
    <scope>NUCLEOTIDE SEQUENCE</scope>
    <source>
        <strain evidence="12">TRF0915ILg1</strain>
        <tissue evidence="12">Whole body</tissue>
    </source>
</reference>
<feature type="transmembrane region" description="Helical" evidence="8">
    <location>
        <begin position="559"/>
        <end position="576"/>
    </location>
</feature>
<dbReference type="EMBL" id="VTPC01004345">
    <property type="protein sequence ID" value="KAF2897283.1"/>
    <property type="molecule type" value="Genomic_DNA"/>
</dbReference>
<dbReference type="OrthoDB" id="296386at2759"/>
<feature type="transmembrane region" description="Helical" evidence="8">
    <location>
        <begin position="779"/>
        <end position="800"/>
    </location>
</feature>
<evidence type="ECO:0000313" key="12">
    <source>
        <dbReference type="EMBL" id="KAF2897283.1"/>
    </source>
</evidence>
<feature type="transmembrane region" description="Helical" evidence="8">
    <location>
        <begin position="687"/>
        <end position="708"/>
    </location>
</feature>
<dbReference type="Pfam" id="PF04547">
    <property type="entry name" value="Anoctamin"/>
    <property type="match status" value="1"/>
</dbReference>
<dbReference type="GO" id="GO:0005254">
    <property type="term" value="F:chloride channel activity"/>
    <property type="evidence" value="ECO:0007669"/>
    <property type="project" value="TreeGrafter"/>
</dbReference>
<dbReference type="Proteomes" id="UP000801492">
    <property type="component" value="Unassembled WGS sequence"/>
</dbReference>
<feature type="transmembrane region" description="Helical" evidence="8">
    <location>
        <begin position="631"/>
        <end position="658"/>
    </location>
</feature>
<dbReference type="GO" id="GO:0046983">
    <property type="term" value="F:protein dimerization activity"/>
    <property type="evidence" value="ECO:0007669"/>
    <property type="project" value="InterPro"/>
</dbReference>
<feature type="compositionally biased region" description="Polar residues" evidence="9">
    <location>
        <begin position="175"/>
        <end position="186"/>
    </location>
</feature>
<dbReference type="AlphaFoldDB" id="A0A8K0GGK8"/>
<comment type="subcellular location">
    <subcellularLocation>
        <location evidence="1">Cell membrane</location>
        <topology evidence="1">Multi-pass membrane protein</topology>
    </subcellularLocation>
    <subcellularLocation>
        <location evidence="8">Membrane</location>
        <topology evidence="8">Multi-pass membrane protein</topology>
    </subcellularLocation>
</comment>
<keyword evidence="7" id="KW-0325">Glycoprotein</keyword>
<feature type="transmembrane region" description="Helical" evidence="8">
    <location>
        <begin position="894"/>
        <end position="913"/>
    </location>
</feature>
<dbReference type="Pfam" id="PF16178">
    <property type="entry name" value="Anoct_dimer"/>
    <property type="match status" value="1"/>
</dbReference>
<keyword evidence="5 8" id="KW-1133">Transmembrane helix</keyword>
<evidence type="ECO:0000256" key="5">
    <source>
        <dbReference type="ARBA" id="ARBA00022989"/>
    </source>
</evidence>
<evidence type="ECO:0000256" key="1">
    <source>
        <dbReference type="ARBA" id="ARBA00004651"/>
    </source>
</evidence>
<feature type="domain" description="Anoctamin dimerisation" evidence="11">
    <location>
        <begin position="300"/>
        <end position="464"/>
    </location>
</feature>
<keyword evidence="3" id="KW-1003">Cell membrane</keyword>
<dbReference type="GO" id="GO:0005886">
    <property type="term" value="C:plasma membrane"/>
    <property type="evidence" value="ECO:0007669"/>
    <property type="project" value="UniProtKB-SubCell"/>
</dbReference>
<dbReference type="InterPro" id="IPR049452">
    <property type="entry name" value="Anoctamin_TM"/>
</dbReference>
<name>A0A8K0GGK8_IGNLU</name>
<evidence type="ECO:0000256" key="3">
    <source>
        <dbReference type="ARBA" id="ARBA00022475"/>
    </source>
</evidence>
<feature type="region of interest" description="Disordered" evidence="9">
    <location>
        <begin position="150"/>
        <end position="186"/>
    </location>
</feature>
<evidence type="ECO:0000256" key="4">
    <source>
        <dbReference type="ARBA" id="ARBA00022692"/>
    </source>
</evidence>
<evidence type="ECO:0000256" key="7">
    <source>
        <dbReference type="ARBA" id="ARBA00023180"/>
    </source>
</evidence>